<dbReference type="InterPro" id="IPR023213">
    <property type="entry name" value="CAT-like_dom_sf"/>
</dbReference>
<reference evidence="2 3" key="1">
    <citation type="submission" date="2020-02" db="EMBL/GenBank/DDBJ databases">
        <authorList>
            <person name="Ma Q."/>
            <person name="Huang Y."/>
            <person name="Song X."/>
            <person name="Pei D."/>
        </authorList>
    </citation>
    <scope>NUCLEOTIDE SEQUENCE [LARGE SCALE GENOMIC DNA]</scope>
    <source>
        <strain evidence="2">Sxm20200214</strain>
        <tissue evidence="2">Leaf</tissue>
    </source>
</reference>
<accession>A0A8X8B9M7</accession>
<sequence>MADVVVLSKTIVRPDGSDSERVKIHLTPWDLFFLRSEYPQRGLLFPKPDPETDIISQLKSSFPRTEHEETASFLVDCDSSGVTFIHASAQTVSVSDVLEPVNGIVPEFLNRFFPANGVKSCQGVSESLIAFQVTELKDGVFIGFGYNHMIADGSSFWSFFNTWSEICSTGVDRNKKFPPLLLRGWFLDGIDYPIRVPISETVPPPSSPVASSSLLQEKVFRFTSRNISELKSKANGEVSSNDRKISSLQAVSAHMWRSIIRNSDLNPEEVVYCKLLMDMRRRLNPPLEKECFGNVVGFATATTTAGEMLSNGLGWAALQINKTVGSQTDEGFRVFAENWVKEPKIPNHVAVSNSVIVASSPWFNVYGNDFGWGKPIAVRAGPGNTSDGKLIVYPGIEEGNIEIQTCLSSHVLEKLSTDAEFLKHACLV</sequence>
<protein>
    <recommendedName>
        <fullName evidence="4">Acetyltransferase</fullName>
    </recommendedName>
</protein>
<evidence type="ECO:0000256" key="1">
    <source>
        <dbReference type="ARBA" id="ARBA00022679"/>
    </source>
</evidence>
<keyword evidence="1" id="KW-0808">Transferase</keyword>
<dbReference type="EMBL" id="JAAMPC010000002">
    <property type="protein sequence ID" value="KAG2327205.1"/>
    <property type="molecule type" value="Genomic_DNA"/>
</dbReference>
<dbReference type="GO" id="GO:0016740">
    <property type="term" value="F:transferase activity"/>
    <property type="evidence" value="ECO:0007669"/>
    <property type="project" value="UniProtKB-KW"/>
</dbReference>
<dbReference type="PANTHER" id="PTHR31896:SF66">
    <property type="entry name" value="ANTHRANILATE N-HYDROXYCINNAMOYL_BENZOYLTRANSFERASE-LIKE PROTEIN"/>
    <property type="match status" value="1"/>
</dbReference>
<evidence type="ECO:0000313" key="2">
    <source>
        <dbReference type="EMBL" id="KAG2327205.1"/>
    </source>
</evidence>
<keyword evidence="3" id="KW-1185">Reference proteome</keyword>
<dbReference type="Gene3D" id="3.30.559.10">
    <property type="entry name" value="Chloramphenicol acetyltransferase-like domain"/>
    <property type="match status" value="2"/>
</dbReference>
<name>A0A8X8B9M7_BRACI</name>
<dbReference type="Proteomes" id="UP000886595">
    <property type="component" value="Unassembled WGS sequence"/>
</dbReference>
<dbReference type="OrthoDB" id="1862401at2759"/>
<dbReference type="AlphaFoldDB" id="A0A8X8B9M7"/>
<evidence type="ECO:0000313" key="3">
    <source>
        <dbReference type="Proteomes" id="UP000886595"/>
    </source>
</evidence>
<dbReference type="Pfam" id="PF02458">
    <property type="entry name" value="Transferase"/>
    <property type="match status" value="1"/>
</dbReference>
<dbReference type="InterPro" id="IPR051283">
    <property type="entry name" value="Sec_Metabolite_Acyltrans"/>
</dbReference>
<gene>
    <name evidence="2" type="ORF">Bca52824_009933</name>
</gene>
<dbReference type="PANTHER" id="PTHR31896">
    <property type="entry name" value="FAMILY REGULATORY PROTEIN, PUTATIVE (AFU_ORTHOLOGUE AFUA_3G14730)-RELATED"/>
    <property type="match status" value="1"/>
</dbReference>
<proteinExistence type="predicted"/>
<organism evidence="2 3">
    <name type="scientific">Brassica carinata</name>
    <name type="common">Ethiopian mustard</name>
    <name type="synonym">Abyssinian cabbage</name>
    <dbReference type="NCBI Taxonomy" id="52824"/>
    <lineage>
        <taxon>Eukaryota</taxon>
        <taxon>Viridiplantae</taxon>
        <taxon>Streptophyta</taxon>
        <taxon>Embryophyta</taxon>
        <taxon>Tracheophyta</taxon>
        <taxon>Spermatophyta</taxon>
        <taxon>Magnoliopsida</taxon>
        <taxon>eudicotyledons</taxon>
        <taxon>Gunneridae</taxon>
        <taxon>Pentapetalae</taxon>
        <taxon>rosids</taxon>
        <taxon>malvids</taxon>
        <taxon>Brassicales</taxon>
        <taxon>Brassicaceae</taxon>
        <taxon>Brassiceae</taxon>
        <taxon>Brassica</taxon>
    </lineage>
</organism>
<evidence type="ECO:0008006" key="4">
    <source>
        <dbReference type="Google" id="ProtNLM"/>
    </source>
</evidence>
<comment type="caution">
    <text evidence="2">The sequence shown here is derived from an EMBL/GenBank/DDBJ whole genome shotgun (WGS) entry which is preliminary data.</text>
</comment>